<dbReference type="PANTHER" id="PTHR43685:SF5">
    <property type="entry name" value="GLYCOSYLTRANSFERASE EPSE-RELATED"/>
    <property type="match status" value="1"/>
</dbReference>
<evidence type="ECO:0000259" key="4">
    <source>
        <dbReference type="Pfam" id="PF00535"/>
    </source>
</evidence>
<reference evidence="5 6" key="1">
    <citation type="submission" date="2016-10" db="EMBL/GenBank/DDBJ databases">
        <authorList>
            <person name="Varghese N."/>
            <person name="Submissions S."/>
        </authorList>
    </citation>
    <scope>NUCLEOTIDE SEQUENCE [LARGE SCALE GENOMIC DNA]</scope>
    <source>
        <strain evidence="6">YIM D21,KCTC 23444,ACCC 10710</strain>
    </source>
</reference>
<dbReference type="Proteomes" id="UP000325289">
    <property type="component" value="Unassembled WGS sequence"/>
</dbReference>
<keyword evidence="6" id="KW-1185">Reference proteome</keyword>
<dbReference type="InterPro" id="IPR050834">
    <property type="entry name" value="Glycosyltransf_2"/>
</dbReference>
<evidence type="ECO:0000313" key="6">
    <source>
        <dbReference type="Proteomes" id="UP000325289"/>
    </source>
</evidence>
<evidence type="ECO:0000256" key="3">
    <source>
        <dbReference type="ARBA" id="ARBA00022679"/>
    </source>
</evidence>
<protein>
    <submittedName>
        <fullName evidence="5">Glycosyl transferase family 2</fullName>
    </submittedName>
</protein>
<evidence type="ECO:0000256" key="1">
    <source>
        <dbReference type="ARBA" id="ARBA00006739"/>
    </source>
</evidence>
<keyword evidence="2" id="KW-0328">Glycosyltransferase</keyword>
<dbReference type="AlphaFoldDB" id="A0A1I1UD71"/>
<feature type="domain" description="Glycosyltransferase 2-like" evidence="4">
    <location>
        <begin position="12"/>
        <end position="142"/>
    </location>
</feature>
<dbReference type="InterPro" id="IPR001173">
    <property type="entry name" value="Glyco_trans_2-like"/>
</dbReference>
<evidence type="ECO:0000313" key="5">
    <source>
        <dbReference type="EMBL" id="SFD68687.1"/>
    </source>
</evidence>
<proteinExistence type="inferred from homology"/>
<dbReference type="GO" id="GO:0016757">
    <property type="term" value="F:glycosyltransferase activity"/>
    <property type="evidence" value="ECO:0007669"/>
    <property type="project" value="UniProtKB-KW"/>
</dbReference>
<organism evidence="5 6">
    <name type="scientific">Roseivivax sediminis</name>
    <dbReference type="NCBI Taxonomy" id="936889"/>
    <lineage>
        <taxon>Bacteria</taxon>
        <taxon>Pseudomonadati</taxon>
        <taxon>Pseudomonadota</taxon>
        <taxon>Alphaproteobacteria</taxon>
        <taxon>Rhodobacterales</taxon>
        <taxon>Roseobacteraceae</taxon>
        <taxon>Roseivivax</taxon>
    </lineage>
</organism>
<keyword evidence="3 5" id="KW-0808">Transferase</keyword>
<comment type="similarity">
    <text evidence="1">Belongs to the glycosyltransferase 2 family.</text>
</comment>
<dbReference type="PANTHER" id="PTHR43685">
    <property type="entry name" value="GLYCOSYLTRANSFERASE"/>
    <property type="match status" value="1"/>
</dbReference>
<dbReference type="Gene3D" id="3.90.550.10">
    <property type="entry name" value="Spore Coat Polysaccharide Biosynthesis Protein SpsA, Chain A"/>
    <property type="match status" value="1"/>
</dbReference>
<dbReference type="Pfam" id="PF00535">
    <property type="entry name" value="Glycos_transf_2"/>
    <property type="match status" value="1"/>
</dbReference>
<dbReference type="RefSeq" id="WP_149754678.1">
    <property type="nucleotide sequence ID" value="NZ_FOMS01000002.1"/>
</dbReference>
<evidence type="ECO:0000256" key="2">
    <source>
        <dbReference type="ARBA" id="ARBA00022676"/>
    </source>
</evidence>
<name>A0A1I1UD71_9RHOB</name>
<dbReference type="SUPFAM" id="SSF53448">
    <property type="entry name" value="Nucleotide-diphospho-sugar transferases"/>
    <property type="match status" value="1"/>
</dbReference>
<gene>
    <name evidence="5" type="ORF">SAMN04515678_102286</name>
</gene>
<dbReference type="OrthoDB" id="9802649at2"/>
<sequence length="311" mass="34110">MTPANPAPRIHVLLAVYNGGAHLAEQLGSIAAQTHPDWQLIAADDGSSDNSRSVLEAFAADHPVTVHEGPRQGAAANFLALLGHVPEAPDTWIAFADQDDIWLEGKLARSYAALRDLPPDRPALYCSRSWITDADGQTRRLSPPRPRPTGFRNALVQNVVAGNTILLNPAASDLVRAAAREAGRVVVHDWWVYQIVTGAGGRVVHDDEPTLLYRQHGGNQIGANDSARERAKRIRMILDGTFRAWNETNIAALRGSAARLTPDNRALLEDFDAMRRAALPKRLWRLGRMRLYRQSNMATAALWLAAVLGRL</sequence>
<accession>A0A1I1UD71</accession>
<dbReference type="CDD" id="cd04196">
    <property type="entry name" value="GT_2_like_d"/>
    <property type="match status" value="1"/>
</dbReference>
<dbReference type="EMBL" id="FOMS01000002">
    <property type="protein sequence ID" value="SFD68687.1"/>
    <property type="molecule type" value="Genomic_DNA"/>
</dbReference>
<dbReference type="InterPro" id="IPR029044">
    <property type="entry name" value="Nucleotide-diphossugar_trans"/>
</dbReference>